<comment type="caution">
    <text evidence="4">The sequence shown here is derived from an EMBL/GenBank/DDBJ whole genome shotgun (WGS) entry which is preliminary data.</text>
</comment>
<dbReference type="Pfam" id="PF20434">
    <property type="entry name" value="BD-FAE"/>
    <property type="match status" value="1"/>
</dbReference>
<dbReference type="GO" id="GO:0016787">
    <property type="term" value="F:hydrolase activity"/>
    <property type="evidence" value="ECO:0007669"/>
    <property type="project" value="UniProtKB-KW"/>
</dbReference>
<feature type="domain" description="BD-FAE-like" evidence="3">
    <location>
        <begin position="71"/>
        <end position="185"/>
    </location>
</feature>
<protein>
    <submittedName>
        <fullName evidence="4">Alpha/beta hydrolase fold protein</fullName>
    </submittedName>
</protein>
<name>A0A2S9Y3D2_9BACT</name>
<feature type="region of interest" description="Disordered" evidence="2">
    <location>
        <begin position="1"/>
        <end position="52"/>
    </location>
</feature>
<dbReference type="PANTHER" id="PTHR48081:SF33">
    <property type="entry name" value="KYNURENINE FORMAMIDASE"/>
    <property type="match status" value="1"/>
</dbReference>
<dbReference type="Gene3D" id="3.40.50.1820">
    <property type="entry name" value="alpha/beta hydrolase"/>
    <property type="match status" value="1"/>
</dbReference>
<dbReference type="AlphaFoldDB" id="A0A2S9Y3D2"/>
<reference evidence="4 5" key="1">
    <citation type="submission" date="2018-03" db="EMBL/GenBank/DDBJ databases">
        <title>Draft Genome Sequences of the Obligatory Marine Myxobacteria Enhygromyxa salina SWB007.</title>
        <authorList>
            <person name="Poehlein A."/>
            <person name="Moghaddam J.A."/>
            <person name="Harms H."/>
            <person name="Alanjari M."/>
            <person name="Koenig G.M."/>
            <person name="Daniel R."/>
            <person name="Schaeberle T.F."/>
        </authorList>
    </citation>
    <scope>NUCLEOTIDE SEQUENCE [LARGE SCALE GENOMIC DNA]</scope>
    <source>
        <strain evidence="4 5">SWB007</strain>
    </source>
</reference>
<dbReference type="Proteomes" id="UP000238823">
    <property type="component" value="Unassembled WGS sequence"/>
</dbReference>
<evidence type="ECO:0000259" key="3">
    <source>
        <dbReference type="Pfam" id="PF20434"/>
    </source>
</evidence>
<sequence length="353" mass="36030">MQDGGGASESSEGAESTTQPGDTETETGTRASEDGDGDGDGDGDSDGDGDGDRVIVEVEQLSYGDDASQTLDLYTPERPAQTSLPTLVLAHGGLWQAGDKSALAGLCTAIVTSSAGAQACASINYRLSQALGGECSGTGLDTYTEQVRDLAAAVTALQNQAAQRGLDPARFYVGGHSAGGHMAHELNLRWPDFEGGCARPGTCPPAIGAIGFEGIYDIAAWDSYDANFWAGQFACATRKAFGAPPSAPDGCTDQTYARPCWDVGSPRYLADHLDDLSLAAAGDALIIHSPGDDWVDVAEATTFGIALDAAAPERSVITSVDGTCASGQHNDVLGDPALASCIVNFVASAGASI</sequence>
<dbReference type="EMBL" id="PVNL01000120">
    <property type="protein sequence ID" value="PRP99609.1"/>
    <property type="molecule type" value="Genomic_DNA"/>
</dbReference>
<evidence type="ECO:0000313" key="5">
    <source>
        <dbReference type="Proteomes" id="UP000238823"/>
    </source>
</evidence>
<accession>A0A2S9Y3D2</accession>
<dbReference type="SUPFAM" id="SSF53474">
    <property type="entry name" value="alpha/beta-Hydrolases"/>
    <property type="match status" value="1"/>
</dbReference>
<keyword evidence="1 4" id="KW-0378">Hydrolase</keyword>
<dbReference type="PANTHER" id="PTHR48081">
    <property type="entry name" value="AB HYDROLASE SUPERFAMILY PROTEIN C4A8.06C"/>
    <property type="match status" value="1"/>
</dbReference>
<dbReference type="InterPro" id="IPR029058">
    <property type="entry name" value="AB_hydrolase_fold"/>
</dbReference>
<feature type="compositionally biased region" description="Polar residues" evidence="2">
    <location>
        <begin position="17"/>
        <end position="30"/>
    </location>
</feature>
<evidence type="ECO:0000256" key="1">
    <source>
        <dbReference type="ARBA" id="ARBA00022801"/>
    </source>
</evidence>
<dbReference type="InterPro" id="IPR050300">
    <property type="entry name" value="GDXG_lipolytic_enzyme"/>
</dbReference>
<proteinExistence type="predicted"/>
<evidence type="ECO:0000256" key="2">
    <source>
        <dbReference type="SAM" id="MobiDB-lite"/>
    </source>
</evidence>
<organism evidence="4 5">
    <name type="scientific">Enhygromyxa salina</name>
    <dbReference type="NCBI Taxonomy" id="215803"/>
    <lineage>
        <taxon>Bacteria</taxon>
        <taxon>Pseudomonadati</taxon>
        <taxon>Myxococcota</taxon>
        <taxon>Polyangia</taxon>
        <taxon>Nannocystales</taxon>
        <taxon>Nannocystaceae</taxon>
        <taxon>Enhygromyxa</taxon>
    </lineage>
</organism>
<gene>
    <name evidence="4" type="ORF">ENSA7_62470</name>
</gene>
<evidence type="ECO:0000313" key="4">
    <source>
        <dbReference type="EMBL" id="PRP99609.1"/>
    </source>
</evidence>
<dbReference type="InterPro" id="IPR049492">
    <property type="entry name" value="BD-FAE-like_dom"/>
</dbReference>
<feature type="compositionally biased region" description="Acidic residues" evidence="2">
    <location>
        <begin position="34"/>
        <end position="49"/>
    </location>
</feature>